<dbReference type="OrthoDB" id="3391056at2"/>
<name>A0A1C4XU31_MICEC</name>
<dbReference type="EMBL" id="LT607413">
    <property type="protein sequence ID" value="SCF11836.1"/>
    <property type="molecule type" value="Genomic_DNA"/>
</dbReference>
<evidence type="ECO:0000313" key="1">
    <source>
        <dbReference type="EMBL" id="SCF11836.1"/>
    </source>
</evidence>
<evidence type="ECO:0000313" key="2">
    <source>
        <dbReference type="Proteomes" id="UP000198253"/>
    </source>
</evidence>
<proteinExistence type="predicted"/>
<dbReference type="InParanoid" id="A0A1C4XU31"/>
<gene>
    <name evidence="1" type="ORF">GA0070618_3334</name>
</gene>
<keyword evidence="2" id="KW-1185">Reference proteome</keyword>
<reference evidence="2" key="1">
    <citation type="submission" date="2016-06" db="EMBL/GenBank/DDBJ databases">
        <authorList>
            <person name="Varghese N."/>
            <person name="Submissions Spin"/>
        </authorList>
    </citation>
    <scope>NUCLEOTIDE SEQUENCE [LARGE SCALE GENOMIC DNA]</scope>
    <source>
        <strain evidence="2">DSM 43816</strain>
    </source>
</reference>
<organism evidence="1 2">
    <name type="scientific">Micromonospora echinospora</name>
    <name type="common">Micromonospora purpurea</name>
    <dbReference type="NCBI Taxonomy" id="1877"/>
    <lineage>
        <taxon>Bacteria</taxon>
        <taxon>Bacillati</taxon>
        <taxon>Actinomycetota</taxon>
        <taxon>Actinomycetes</taxon>
        <taxon>Micromonosporales</taxon>
        <taxon>Micromonosporaceae</taxon>
        <taxon>Micromonospora</taxon>
    </lineage>
</organism>
<sequence>MSRHADPIEAMERFLARTAPYDAPAGSPTTTVELRSGRLRGRFELTDRQVAALAEALDAWHDPDDAGRCGQCHGRLGRDLSCRECGHLDGIFGATVAQHAARIAGHTD</sequence>
<protein>
    <submittedName>
        <fullName evidence="1">Uncharacterized protein</fullName>
    </submittedName>
</protein>
<dbReference type="AlphaFoldDB" id="A0A1C4XU31"/>
<dbReference type="RefSeq" id="WP_088982455.1">
    <property type="nucleotide sequence ID" value="NZ_LT607413.1"/>
</dbReference>
<dbReference type="Proteomes" id="UP000198253">
    <property type="component" value="Chromosome I"/>
</dbReference>
<accession>A0A1C4XU31</accession>